<keyword evidence="2" id="KW-1185">Reference proteome</keyword>
<accession>A0A9P7QAA4</accession>
<evidence type="ECO:0000313" key="1">
    <source>
        <dbReference type="EMBL" id="KAG6285675.1"/>
    </source>
</evidence>
<dbReference type="Proteomes" id="UP000707071">
    <property type="component" value="Unassembled WGS sequence"/>
</dbReference>
<gene>
    <name evidence="1" type="ORF">E4U09_007192</name>
</gene>
<sequence length="193" mass="22551">MLQRIRSELDYDNTDYHISRDPVLFHNLHAIDEPSLYLLAESIDPARHHFRSWIPENIKARLRPEATDLSDIRYNYLVYMTPRYKYCLYVDDLCIESMDQDGVHVPVVKILDKAWEPYMPEELKELEESEDLGVMVPGRRHPARPVPRWLNRRLGGGCGLDVHARGILPRQVFHAFEVGLGPAVREVAFYRRG</sequence>
<name>A0A9P7QAA4_9HYPO</name>
<organism evidence="1 2">
    <name type="scientific">Claviceps aff. purpurea</name>
    <dbReference type="NCBI Taxonomy" id="1967640"/>
    <lineage>
        <taxon>Eukaryota</taxon>
        <taxon>Fungi</taxon>
        <taxon>Dikarya</taxon>
        <taxon>Ascomycota</taxon>
        <taxon>Pezizomycotina</taxon>
        <taxon>Sordariomycetes</taxon>
        <taxon>Hypocreomycetidae</taxon>
        <taxon>Hypocreales</taxon>
        <taxon>Clavicipitaceae</taxon>
        <taxon>Claviceps</taxon>
    </lineage>
</organism>
<dbReference type="EMBL" id="SRRH01000702">
    <property type="protein sequence ID" value="KAG6285675.1"/>
    <property type="molecule type" value="Genomic_DNA"/>
</dbReference>
<evidence type="ECO:0000313" key="2">
    <source>
        <dbReference type="Proteomes" id="UP000707071"/>
    </source>
</evidence>
<reference evidence="1 2" key="1">
    <citation type="journal article" date="2020" name="bioRxiv">
        <title>Whole genome comparisons of ergot fungi reveals the divergence and evolution of species within the genus Claviceps are the result of varying mechanisms driving genome evolution and host range expansion.</title>
        <authorList>
            <person name="Wyka S.A."/>
            <person name="Mondo S.J."/>
            <person name="Liu M."/>
            <person name="Dettman J."/>
            <person name="Nalam V."/>
            <person name="Broders K.D."/>
        </authorList>
    </citation>
    <scope>NUCLEOTIDE SEQUENCE [LARGE SCALE GENOMIC DNA]</scope>
    <source>
        <strain evidence="1 2">Clav52</strain>
    </source>
</reference>
<proteinExistence type="predicted"/>
<comment type="caution">
    <text evidence="1">The sequence shown here is derived from an EMBL/GenBank/DDBJ whole genome shotgun (WGS) entry which is preliminary data.</text>
</comment>
<dbReference type="AlphaFoldDB" id="A0A9P7QAA4"/>
<protein>
    <submittedName>
        <fullName evidence="1">Uncharacterized protein</fullName>
    </submittedName>
</protein>